<feature type="non-terminal residue" evidence="1">
    <location>
        <position position="373"/>
    </location>
</feature>
<accession>A0A382AGL7</accession>
<dbReference type="AlphaFoldDB" id="A0A382AGL7"/>
<dbReference type="EMBL" id="UINC01025230">
    <property type="protein sequence ID" value="SVB00421.1"/>
    <property type="molecule type" value="Genomic_DNA"/>
</dbReference>
<dbReference type="InterPro" id="IPR013783">
    <property type="entry name" value="Ig-like_fold"/>
</dbReference>
<reference evidence="1" key="1">
    <citation type="submission" date="2018-05" db="EMBL/GenBank/DDBJ databases">
        <authorList>
            <person name="Lanie J.A."/>
            <person name="Ng W.-L."/>
            <person name="Kazmierczak K.M."/>
            <person name="Andrzejewski T.M."/>
            <person name="Davidsen T.M."/>
            <person name="Wayne K.J."/>
            <person name="Tettelin H."/>
            <person name="Glass J.I."/>
            <person name="Rusch D."/>
            <person name="Podicherti R."/>
            <person name="Tsui H.-C.T."/>
            <person name="Winkler M.E."/>
        </authorList>
    </citation>
    <scope>NUCLEOTIDE SEQUENCE</scope>
</reference>
<name>A0A382AGL7_9ZZZZ</name>
<dbReference type="NCBIfam" id="TIGR01965">
    <property type="entry name" value="VCBS_repeat"/>
    <property type="match status" value="1"/>
</dbReference>
<dbReference type="Gene3D" id="2.60.40.10">
    <property type="entry name" value="Immunoglobulins"/>
    <property type="match status" value="1"/>
</dbReference>
<organism evidence="1">
    <name type="scientific">marine metagenome</name>
    <dbReference type="NCBI Taxonomy" id="408172"/>
    <lineage>
        <taxon>unclassified sequences</taxon>
        <taxon>metagenomes</taxon>
        <taxon>ecological metagenomes</taxon>
    </lineage>
</organism>
<proteinExistence type="predicted"/>
<dbReference type="InterPro" id="IPR010221">
    <property type="entry name" value="VCBS_dom"/>
</dbReference>
<sequence>MKRISNPRCCFLITSLAFTGATAQFVPVEPTGLPYHIIVSSVLINGVPAIEGTEIGVFDDTLCVGTGIIAEENENIDIVTWEGSYSPYLPGFTAGNPINVKVYVDIYSTMLTLDAQPDFEVGSGSFGSGSYSVLGLAVSTPPVQTQDIPDISIVEDSGPDTTLIALNDHFTHPYGVLSFFAMSNDTSAIQAQTLGVDTLVLEPQPNWFGAVNIYVGATDGYFNIYDTVLVTVQGVNDVPVITGIPEQNILEDETLYYTIEVTDAEGDAVTLSAETATPEVAVSITGTELEAVPAVNWFGDAEISVNASDDELESSIEFILHVQSVDDPPAVVNPVVDLALEEDTPDTVIADLNTVFQDIDQELAYSAGTGNEQ</sequence>
<evidence type="ECO:0008006" key="2">
    <source>
        <dbReference type="Google" id="ProtNLM"/>
    </source>
</evidence>
<gene>
    <name evidence="1" type="ORF">METZ01_LOCUS153275</name>
</gene>
<evidence type="ECO:0000313" key="1">
    <source>
        <dbReference type="EMBL" id="SVB00421.1"/>
    </source>
</evidence>
<protein>
    <recommendedName>
        <fullName evidence="2">Cadherin domain-containing protein</fullName>
    </recommendedName>
</protein>